<evidence type="ECO:0008006" key="5">
    <source>
        <dbReference type="Google" id="ProtNLM"/>
    </source>
</evidence>
<dbReference type="STRING" id="1658765.Msub_10507"/>
<feature type="compositionally biased region" description="Basic and acidic residues" evidence="1">
    <location>
        <begin position="67"/>
        <end position="79"/>
    </location>
</feature>
<organism evidence="3 4">
    <name type="scientific">Marinobacter subterrani</name>
    <dbReference type="NCBI Taxonomy" id="1658765"/>
    <lineage>
        <taxon>Bacteria</taxon>
        <taxon>Pseudomonadati</taxon>
        <taxon>Pseudomonadota</taxon>
        <taxon>Gammaproteobacteria</taxon>
        <taxon>Pseudomonadales</taxon>
        <taxon>Marinobacteraceae</taxon>
        <taxon>Marinobacter</taxon>
    </lineage>
</organism>
<proteinExistence type="predicted"/>
<evidence type="ECO:0000256" key="1">
    <source>
        <dbReference type="SAM" id="MobiDB-lite"/>
    </source>
</evidence>
<sequence length="219" mass="24248">MNCWEILGIEPTGDRRRIQDAYEQQLKFASADEARRLEQAFRDAVGEAPAPALTREEPLASLQAEDNEPRDNASERPLDGNDGQVVREVVIQVKALLNDPVRSKDVGIWKAILNEPPADQAPLRQEIGRQLEPQLRPMAENGTFPAPVAQFLGDWFNWFGVEQVQELPDEHGYPDSDRDAAEAQEELPPQMVNFWPAIIGWIVGLAILATLFGGMGGGG</sequence>
<keyword evidence="2" id="KW-0472">Membrane</keyword>
<dbReference type="OrthoDB" id="5524449at2"/>
<name>A0A0J7J8M6_9GAMM</name>
<feature type="transmembrane region" description="Helical" evidence="2">
    <location>
        <begin position="194"/>
        <end position="214"/>
    </location>
</feature>
<gene>
    <name evidence="3" type="ORF">Msub_10507</name>
</gene>
<protein>
    <recommendedName>
        <fullName evidence="5">Molecular chaperone DnaJ</fullName>
    </recommendedName>
</protein>
<dbReference type="EMBL" id="LFBU01000001">
    <property type="protein sequence ID" value="KMQ74324.1"/>
    <property type="molecule type" value="Genomic_DNA"/>
</dbReference>
<reference evidence="3 4" key="1">
    <citation type="submission" date="2015-06" db="EMBL/GenBank/DDBJ databases">
        <title>Marinobacter subterrani, a genetically tractable neutrophilic iron-oxidizing strain isolated from the Soudan Iron Mine.</title>
        <authorList>
            <person name="Bonis B.M."/>
            <person name="Gralnick J.A."/>
        </authorList>
    </citation>
    <scope>NUCLEOTIDE SEQUENCE [LARGE SCALE GENOMIC DNA]</scope>
    <source>
        <strain evidence="3 4">JG233</strain>
    </source>
</reference>
<keyword evidence="2" id="KW-1133">Transmembrane helix</keyword>
<dbReference type="AlphaFoldDB" id="A0A0J7J8M6"/>
<comment type="caution">
    <text evidence="3">The sequence shown here is derived from an EMBL/GenBank/DDBJ whole genome shotgun (WGS) entry which is preliminary data.</text>
</comment>
<dbReference type="RefSeq" id="WP_048494555.1">
    <property type="nucleotide sequence ID" value="NZ_LFBU01000001.1"/>
</dbReference>
<keyword evidence="4" id="KW-1185">Reference proteome</keyword>
<evidence type="ECO:0000313" key="4">
    <source>
        <dbReference type="Proteomes" id="UP000036102"/>
    </source>
</evidence>
<dbReference type="Proteomes" id="UP000036102">
    <property type="component" value="Unassembled WGS sequence"/>
</dbReference>
<evidence type="ECO:0000313" key="3">
    <source>
        <dbReference type="EMBL" id="KMQ74324.1"/>
    </source>
</evidence>
<dbReference type="PATRIC" id="fig|1658765.3.peg.498"/>
<accession>A0A0J7J8M6</accession>
<evidence type="ECO:0000256" key="2">
    <source>
        <dbReference type="SAM" id="Phobius"/>
    </source>
</evidence>
<keyword evidence="2" id="KW-0812">Transmembrane</keyword>
<feature type="region of interest" description="Disordered" evidence="1">
    <location>
        <begin position="46"/>
        <end position="81"/>
    </location>
</feature>